<accession>A0ABN2VYZ2</accession>
<dbReference type="InterPro" id="IPR000600">
    <property type="entry name" value="ROK"/>
</dbReference>
<organism evidence="2 3">
    <name type="scientific">Aeromicrobium halocynthiae</name>
    <dbReference type="NCBI Taxonomy" id="560557"/>
    <lineage>
        <taxon>Bacteria</taxon>
        <taxon>Bacillati</taxon>
        <taxon>Actinomycetota</taxon>
        <taxon>Actinomycetes</taxon>
        <taxon>Propionibacteriales</taxon>
        <taxon>Nocardioidaceae</taxon>
        <taxon>Aeromicrobium</taxon>
    </lineage>
</organism>
<dbReference type="InterPro" id="IPR043129">
    <property type="entry name" value="ATPase_NBD"/>
</dbReference>
<evidence type="ECO:0000313" key="2">
    <source>
        <dbReference type="EMBL" id="GAA2073589.1"/>
    </source>
</evidence>
<reference evidence="2 3" key="1">
    <citation type="journal article" date="2019" name="Int. J. Syst. Evol. Microbiol.">
        <title>The Global Catalogue of Microorganisms (GCM) 10K type strain sequencing project: providing services to taxonomists for standard genome sequencing and annotation.</title>
        <authorList>
            <consortium name="The Broad Institute Genomics Platform"/>
            <consortium name="The Broad Institute Genome Sequencing Center for Infectious Disease"/>
            <person name="Wu L."/>
            <person name="Ma J."/>
        </authorList>
    </citation>
    <scope>NUCLEOTIDE SEQUENCE [LARGE SCALE GENOMIC DNA]</scope>
    <source>
        <strain evidence="2 3">JCM 15749</strain>
    </source>
</reference>
<dbReference type="Proteomes" id="UP001501480">
    <property type="component" value="Unassembled WGS sequence"/>
</dbReference>
<protein>
    <recommendedName>
        <fullName evidence="4">ROK family protein</fullName>
    </recommendedName>
</protein>
<name>A0ABN2VYZ2_9ACTN</name>
<evidence type="ECO:0000313" key="3">
    <source>
        <dbReference type="Proteomes" id="UP001501480"/>
    </source>
</evidence>
<comment type="similarity">
    <text evidence="1">Belongs to the ROK (NagC/XylR) family.</text>
</comment>
<gene>
    <name evidence="2" type="ORF">GCM10009821_09890</name>
</gene>
<evidence type="ECO:0000256" key="1">
    <source>
        <dbReference type="ARBA" id="ARBA00006479"/>
    </source>
</evidence>
<comment type="caution">
    <text evidence="2">The sequence shown here is derived from an EMBL/GenBank/DDBJ whole genome shotgun (WGS) entry which is preliminary data.</text>
</comment>
<dbReference type="Pfam" id="PF00480">
    <property type="entry name" value="ROK"/>
    <property type="match status" value="1"/>
</dbReference>
<dbReference type="EMBL" id="BAAAPY010000002">
    <property type="protein sequence ID" value="GAA2073589.1"/>
    <property type="molecule type" value="Genomic_DNA"/>
</dbReference>
<evidence type="ECO:0008006" key="4">
    <source>
        <dbReference type="Google" id="ProtNLM"/>
    </source>
</evidence>
<dbReference type="Gene3D" id="3.30.420.40">
    <property type="match status" value="1"/>
</dbReference>
<dbReference type="PANTHER" id="PTHR18964">
    <property type="entry name" value="ROK (REPRESSOR, ORF, KINASE) FAMILY"/>
    <property type="match status" value="1"/>
</dbReference>
<dbReference type="SUPFAM" id="SSF53067">
    <property type="entry name" value="Actin-like ATPase domain"/>
    <property type="match status" value="1"/>
</dbReference>
<dbReference type="PANTHER" id="PTHR18964:SF173">
    <property type="entry name" value="GLUCOKINASE"/>
    <property type="match status" value="1"/>
</dbReference>
<keyword evidence="3" id="KW-1185">Reference proteome</keyword>
<proteinExistence type="inferred from homology"/>
<sequence>MAAVAAGDVPAARAVREAGRAIGGVLATCVNLFNPSVVVLGGTLSGAGDHLVAGVREVVYQRSLPLATKELRIVTAAGGDRVGLLGAAALVLDAVLAAASVDALVAASSVDAAG</sequence>